<feature type="domain" description="NADH-Ubiquinone oxidoreductase (complex I) chain 5 N-terminal" evidence="8">
    <location>
        <begin position="53"/>
        <end position="87"/>
    </location>
</feature>
<feature type="transmembrane region" description="Helical" evidence="6">
    <location>
        <begin position="21"/>
        <end position="42"/>
    </location>
</feature>
<feature type="transmembrane region" description="Helical" evidence="6">
    <location>
        <begin position="231"/>
        <end position="251"/>
    </location>
</feature>
<accession>X0WYJ7</accession>
<evidence type="ECO:0000256" key="6">
    <source>
        <dbReference type="SAM" id="Phobius"/>
    </source>
</evidence>
<evidence type="ECO:0000256" key="5">
    <source>
        <dbReference type="ARBA" id="ARBA00023136"/>
    </source>
</evidence>
<evidence type="ECO:0008006" key="10">
    <source>
        <dbReference type="Google" id="ProtNLM"/>
    </source>
</evidence>
<evidence type="ECO:0000256" key="1">
    <source>
        <dbReference type="ARBA" id="ARBA00004651"/>
    </source>
</evidence>
<organism evidence="9">
    <name type="scientific">marine sediment metagenome</name>
    <dbReference type="NCBI Taxonomy" id="412755"/>
    <lineage>
        <taxon>unclassified sequences</taxon>
        <taxon>metagenomes</taxon>
        <taxon>ecological metagenomes</taxon>
    </lineage>
</organism>
<dbReference type="GO" id="GO:0005886">
    <property type="term" value="C:plasma membrane"/>
    <property type="evidence" value="ECO:0007669"/>
    <property type="project" value="UniProtKB-SubCell"/>
</dbReference>
<feature type="transmembrane region" description="Helical" evidence="6">
    <location>
        <begin position="106"/>
        <end position="125"/>
    </location>
</feature>
<feature type="non-terminal residue" evidence="9">
    <location>
        <position position="1"/>
    </location>
</feature>
<feature type="transmembrane region" description="Helical" evidence="6">
    <location>
        <begin position="62"/>
        <end position="85"/>
    </location>
</feature>
<dbReference type="EMBL" id="BARS01040467">
    <property type="protein sequence ID" value="GAG36009.1"/>
    <property type="molecule type" value="Genomic_DNA"/>
</dbReference>
<dbReference type="PRINTS" id="PR01437">
    <property type="entry name" value="NUOXDRDTASE4"/>
</dbReference>
<evidence type="ECO:0000256" key="4">
    <source>
        <dbReference type="ARBA" id="ARBA00022989"/>
    </source>
</evidence>
<dbReference type="InterPro" id="IPR001516">
    <property type="entry name" value="Proton_antipo_N"/>
</dbReference>
<dbReference type="AlphaFoldDB" id="X0WYJ7"/>
<dbReference type="PANTHER" id="PTHR42703">
    <property type="entry name" value="NADH DEHYDROGENASE"/>
    <property type="match status" value="1"/>
</dbReference>
<feature type="transmembrane region" description="Helical" evidence="6">
    <location>
        <begin position="202"/>
        <end position="224"/>
    </location>
</feature>
<proteinExistence type="predicted"/>
<name>X0WYJ7_9ZZZZ</name>
<keyword evidence="2" id="KW-1003">Cell membrane</keyword>
<sequence length="253" mass="27686">IVYLAGRQMGKKTGWIAALPLVYTLFLIGTIAVGIQGGGSYSESYSWAPAAGLTFGMLADGLSIWMLLTINILCLMICVYSVSYMEHRFHEEEHETGVPTPNSAYASYYTLYLLYAAGMLGTVLATNLIQFYLFYELMLVPSWALINNYGYGDRERIGMMYFLWTHVGAVIMLIGLLSSYWITGSFEISAMGGVVGSPIAGWIVFAILIGFFTKMAVFGIHIWLPYAHGEAPTPISALLSPAMIGIGAYAATR</sequence>
<comment type="caution">
    <text evidence="9">The sequence shown here is derived from an EMBL/GenBank/DDBJ whole genome shotgun (WGS) entry which is preliminary data.</text>
</comment>
<dbReference type="InterPro" id="IPR003918">
    <property type="entry name" value="NADH_UbQ_OxRdtase"/>
</dbReference>
<keyword evidence="3 6" id="KW-0812">Transmembrane</keyword>
<evidence type="ECO:0000259" key="7">
    <source>
        <dbReference type="Pfam" id="PF00361"/>
    </source>
</evidence>
<dbReference type="GO" id="GO:0008137">
    <property type="term" value="F:NADH dehydrogenase (ubiquinone) activity"/>
    <property type="evidence" value="ECO:0007669"/>
    <property type="project" value="InterPro"/>
</dbReference>
<dbReference type="PANTHER" id="PTHR42703:SF1">
    <property type="entry name" value="NA(+)_H(+) ANTIPORTER SUBUNIT D1"/>
    <property type="match status" value="1"/>
</dbReference>
<comment type="subcellular location">
    <subcellularLocation>
        <location evidence="1">Cell membrane</location>
        <topology evidence="1">Multi-pass membrane protein</topology>
    </subcellularLocation>
</comment>
<feature type="domain" description="NADH:quinone oxidoreductase/Mrp antiporter transmembrane" evidence="7">
    <location>
        <begin position="125"/>
        <end position="253"/>
    </location>
</feature>
<evidence type="ECO:0000256" key="3">
    <source>
        <dbReference type="ARBA" id="ARBA00022692"/>
    </source>
</evidence>
<evidence type="ECO:0000256" key="2">
    <source>
        <dbReference type="ARBA" id="ARBA00022475"/>
    </source>
</evidence>
<feature type="non-terminal residue" evidence="9">
    <location>
        <position position="253"/>
    </location>
</feature>
<keyword evidence="5 6" id="KW-0472">Membrane</keyword>
<dbReference type="Pfam" id="PF00662">
    <property type="entry name" value="Proton_antipo_N"/>
    <property type="match status" value="1"/>
</dbReference>
<feature type="transmembrane region" description="Helical" evidence="6">
    <location>
        <begin position="161"/>
        <end position="182"/>
    </location>
</feature>
<evidence type="ECO:0000259" key="8">
    <source>
        <dbReference type="Pfam" id="PF00662"/>
    </source>
</evidence>
<dbReference type="Pfam" id="PF00361">
    <property type="entry name" value="Proton_antipo_M"/>
    <property type="match status" value="1"/>
</dbReference>
<dbReference type="InterPro" id="IPR050586">
    <property type="entry name" value="CPA3_Na-H_Antiporter_D"/>
</dbReference>
<dbReference type="InterPro" id="IPR001750">
    <property type="entry name" value="ND/Mrp_TM"/>
</dbReference>
<keyword evidence="4 6" id="KW-1133">Transmembrane helix</keyword>
<dbReference type="GO" id="GO:0042773">
    <property type="term" value="P:ATP synthesis coupled electron transport"/>
    <property type="evidence" value="ECO:0007669"/>
    <property type="project" value="InterPro"/>
</dbReference>
<gene>
    <name evidence="9" type="ORF">S01H1_61677</name>
</gene>
<protein>
    <recommendedName>
        <fullName evidence="10">NADH:quinone oxidoreductase/Mrp antiporter membrane subunit domain-containing protein</fullName>
    </recommendedName>
</protein>
<evidence type="ECO:0000313" key="9">
    <source>
        <dbReference type="EMBL" id="GAG36009.1"/>
    </source>
</evidence>
<reference evidence="9" key="1">
    <citation type="journal article" date="2014" name="Front. Microbiol.">
        <title>High frequency of phylogenetically diverse reductive dehalogenase-homologous genes in deep subseafloor sedimentary metagenomes.</title>
        <authorList>
            <person name="Kawai M."/>
            <person name="Futagami T."/>
            <person name="Toyoda A."/>
            <person name="Takaki Y."/>
            <person name="Nishi S."/>
            <person name="Hori S."/>
            <person name="Arai W."/>
            <person name="Tsubouchi T."/>
            <person name="Morono Y."/>
            <person name="Uchiyama I."/>
            <person name="Ito T."/>
            <person name="Fujiyama A."/>
            <person name="Inagaki F."/>
            <person name="Takami H."/>
        </authorList>
    </citation>
    <scope>NUCLEOTIDE SEQUENCE</scope>
    <source>
        <strain evidence="9">Expedition CK06-06</strain>
    </source>
</reference>